<evidence type="ECO:0000256" key="4">
    <source>
        <dbReference type="ARBA" id="ARBA00022801"/>
    </source>
</evidence>
<dbReference type="GO" id="GO:0004190">
    <property type="term" value="F:aspartic-type endopeptidase activity"/>
    <property type="evidence" value="ECO:0000318"/>
    <property type="project" value="GO_Central"/>
</dbReference>
<keyword evidence="9" id="KW-1185">Reference proteome</keyword>
<gene>
    <name evidence="8" type="ORF">MANES_06G032900v8</name>
</gene>
<dbReference type="PROSITE" id="PS51767">
    <property type="entry name" value="PEPTIDASE_A1"/>
    <property type="match status" value="1"/>
</dbReference>
<dbReference type="GO" id="GO:0005576">
    <property type="term" value="C:extracellular region"/>
    <property type="evidence" value="ECO:0000318"/>
    <property type="project" value="GO_Central"/>
</dbReference>
<dbReference type="Pfam" id="PF14543">
    <property type="entry name" value="TAXi_N"/>
    <property type="match status" value="1"/>
</dbReference>
<dbReference type="InterPro" id="IPR033121">
    <property type="entry name" value="PEPTIDASE_A1"/>
</dbReference>
<dbReference type="AlphaFoldDB" id="A0A2C9VMG2"/>
<keyword evidence="5" id="KW-0325">Glycoprotein</keyword>
<name>A0A2C9VMG2_MANES</name>
<dbReference type="PANTHER" id="PTHR47967">
    <property type="entry name" value="OS07G0603500 PROTEIN-RELATED"/>
    <property type="match status" value="1"/>
</dbReference>
<keyword evidence="4" id="KW-0378">Hydrolase</keyword>
<dbReference type="FunFam" id="2.40.70.10:FF:000033">
    <property type="entry name" value="Aspartyl protease family protein"/>
    <property type="match status" value="1"/>
</dbReference>
<dbReference type="InterPro" id="IPR034161">
    <property type="entry name" value="Pepsin-like_plant"/>
</dbReference>
<proteinExistence type="inferred from homology"/>
<dbReference type="Gene3D" id="2.40.70.10">
    <property type="entry name" value="Acid Proteases"/>
    <property type="match status" value="2"/>
</dbReference>
<dbReference type="Proteomes" id="UP000091857">
    <property type="component" value="Chromosome 6"/>
</dbReference>
<comment type="similarity">
    <text evidence="1">Belongs to the peptidase A1 family.</text>
</comment>
<feature type="signal peptide" evidence="6">
    <location>
        <begin position="1"/>
        <end position="21"/>
    </location>
</feature>
<comment type="caution">
    <text evidence="8">The sequence shown here is derived from an EMBL/GenBank/DDBJ whole genome shotgun (WGS) entry which is preliminary data.</text>
</comment>
<dbReference type="InterPro" id="IPR021109">
    <property type="entry name" value="Peptidase_aspartic_dom_sf"/>
</dbReference>
<organism evidence="8 9">
    <name type="scientific">Manihot esculenta</name>
    <name type="common">Cassava</name>
    <name type="synonym">Jatropha manihot</name>
    <dbReference type="NCBI Taxonomy" id="3983"/>
    <lineage>
        <taxon>Eukaryota</taxon>
        <taxon>Viridiplantae</taxon>
        <taxon>Streptophyta</taxon>
        <taxon>Embryophyta</taxon>
        <taxon>Tracheophyta</taxon>
        <taxon>Spermatophyta</taxon>
        <taxon>Magnoliopsida</taxon>
        <taxon>eudicotyledons</taxon>
        <taxon>Gunneridae</taxon>
        <taxon>Pentapetalae</taxon>
        <taxon>rosids</taxon>
        <taxon>fabids</taxon>
        <taxon>Malpighiales</taxon>
        <taxon>Euphorbiaceae</taxon>
        <taxon>Crotonoideae</taxon>
        <taxon>Manihoteae</taxon>
        <taxon>Manihot</taxon>
    </lineage>
</organism>
<feature type="chain" id="PRO_5013310950" description="Peptidase A1 domain-containing protein" evidence="6">
    <location>
        <begin position="22"/>
        <end position="447"/>
    </location>
</feature>
<evidence type="ECO:0000256" key="2">
    <source>
        <dbReference type="ARBA" id="ARBA00022670"/>
    </source>
</evidence>
<dbReference type="CDD" id="cd05476">
    <property type="entry name" value="pepsin_A_like_plant"/>
    <property type="match status" value="1"/>
</dbReference>
<evidence type="ECO:0000256" key="3">
    <source>
        <dbReference type="ARBA" id="ARBA00022750"/>
    </source>
</evidence>
<protein>
    <recommendedName>
        <fullName evidence="7">Peptidase A1 domain-containing protein</fullName>
    </recommendedName>
</protein>
<dbReference type="InterPro" id="IPR032861">
    <property type="entry name" value="TAXi_N"/>
</dbReference>
<dbReference type="InterPro" id="IPR051708">
    <property type="entry name" value="Plant_Aspart_Prot_A1"/>
</dbReference>
<dbReference type="EMBL" id="CM004392">
    <property type="protein sequence ID" value="OAY46854.1"/>
    <property type="molecule type" value="Genomic_DNA"/>
</dbReference>
<evidence type="ECO:0000259" key="7">
    <source>
        <dbReference type="PROSITE" id="PS51767"/>
    </source>
</evidence>
<keyword evidence="2" id="KW-0645">Protease</keyword>
<dbReference type="Pfam" id="PF14541">
    <property type="entry name" value="TAXi_C"/>
    <property type="match status" value="1"/>
</dbReference>
<evidence type="ECO:0000313" key="8">
    <source>
        <dbReference type="EMBL" id="OAY46854.1"/>
    </source>
</evidence>
<evidence type="ECO:0000313" key="9">
    <source>
        <dbReference type="Proteomes" id="UP000091857"/>
    </source>
</evidence>
<dbReference type="PANTHER" id="PTHR47967:SF14">
    <property type="entry name" value="EUKARYOTIC ASPARTYL PROTEASE FAMILY PROTEIN"/>
    <property type="match status" value="1"/>
</dbReference>
<evidence type="ECO:0000256" key="6">
    <source>
        <dbReference type="SAM" id="SignalP"/>
    </source>
</evidence>
<dbReference type="GO" id="GO:0006508">
    <property type="term" value="P:proteolysis"/>
    <property type="evidence" value="ECO:0007669"/>
    <property type="project" value="UniProtKB-KW"/>
</dbReference>
<dbReference type="OMA" id="QYYNMAY"/>
<keyword evidence="6" id="KW-0732">Signal</keyword>
<dbReference type="OrthoDB" id="2747330at2759"/>
<sequence length="447" mass="49785">MATVSAISSLLLLIFPAFTASKSIAESTVQSKRLVAKLIHRDSVLSPYYNSNETVVEQLQRSMKASAARLAYLYAQIERDIVYVNDHFLLSLLPSAYEPLFLVSFSMGQPPIPQLTIMDTGSSLLWVQCAPCKRCSQQTGPLLDPKKSSTYASLSCNHHLCHRAPGGDCNWLNQCVYKQSYVNGKKSIGVLATEQLVFQNSDGSINALPDVVFGCSHENGNYKDRRFTGVFGLGNGTTSLVSQMGSKFSYCIGNIADPNYRYNHLILGDGANIEGYSTPLEVVEGHYYITLEGISVGEKRLVVDSNSFRREEKRKRVIIDSGTALTFLAEDLYRALENEIGSLLDTVLKPFWRESFLCYKGSVSQDLYGFPTVTFHFAEEADLVLDSESLFYQATADVLCMAVRKASGYGKDLSVIGLMAQQYYNMAYDLSQYKLFFQRIDCELLVD</sequence>
<evidence type="ECO:0000256" key="1">
    <source>
        <dbReference type="ARBA" id="ARBA00007447"/>
    </source>
</evidence>
<evidence type="ECO:0000256" key="5">
    <source>
        <dbReference type="ARBA" id="ARBA00023180"/>
    </source>
</evidence>
<dbReference type="InterPro" id="IPR032799">
    <property type="entry name" value="TAXi_C"/>
</dbReference>
<accession>A0A2C9VMG2</accession>
<dbReference type="Gramene" id="Manes.06G032900.1.v8.1">
    <property type="protein sequence ID" value="Manes.06G032900.1.v8.1.CDS.1"/>
    <property type="gene ID" value="Manes.06G032900.v8.1"/>
</dbReference>
<reference evidence="9" key="1">
    <citation type="journal article" date="2016" name="Nat. Biotechnol.">
        <title>Sequencing wild and cultivated cassava and related species reveals extensive interspecific hybridization and genetic diversity.</title>
        <authorList>
            <person name="Bredeson J.V."/>
            <person name="Lyons J.B."/>
            <person name="Prochnik S.E."/>
            <person name="Wu G.A."/>
            <person name="Ha C.M."/>
            <person name="Edsinger-Gonzales E."/>
            <person name="Grimwood J."/>
            <person name="Schmutz J."/>
            <person name="Rabbi I.Y."/>
            <person name="Egesi C."/>
            <person name="Nauluvula P."/>
            <person name="Lebot V."/>
            <person name="Ndunguru J."/>
            <person name="Mkamilo G."/>
            <person name="Bart R.S."/>
            <person name="Setter T.L."/>
            <person name="Gleadow R.M."/>
            <person name="Kulakow P."/>
            <person name="Ferguson M.E."/>
            <person name="Rounsley S."/>
            <person name="Rokhsar D.S."/>
        </authorList>
    </citation>
    <scope>NUCLEOTIDE SEQUENCE [LARGE SCALE GENOMIC DNA]</scope>
    <source>
        <strain evidence="9">cv. AM560-2</strain>
    </source>
</reference>
<feature type="domain" description="Peptidase A1" evidence="7">
    <location>
        <begin position="101"/>
        <end position="438"/>
    </location>
</feature>
<keyword evidence="3" id="KW-0064">Aspartyl protease</keyword>
<dbReference type="SUPFAM" id="SSF50630">
    <property type="entry name" value="Acid proteases"/>
    <property type="match status" value="1"/>
</dbReference>
<dbReference type="FunFam" id="2.40.70.10:FF:000095">
    <property type="entry name" value="Aspartyl protease family protein"/>
    <property type="match status" value="1"/>
</dbReference>